<reference evidence="9 10" key="1">
    <citation type="journal article" date="2015" name="Genome Announc.">
        <title>Expanding the biotechnology potential of lactobacilli through comparative genomics of 213 strains and associated genera.</title>
        <authorList>
            <person name="Sun Z."/>
            <person name="Harris H.M."/>
            <person name="McCann A."/>
            <person name="Guo C."/>
            <person name="Argimon S."/>
            <person name="Zhang W."/>
            <person name="Yang X."/>
            <person name="Jeffery I.B."/>
            <person name="Cooney J.C."/>
            <person name="Kagawa T.F."/>
            <person name="Liu W."/>
            <person name="Song Y."/>
            <person name="Salvetti E."/>
            <person name="Wrobel A."/>
            <person name="Rasinkangas P."/>
            <person name="Parkhill J."/>
            <person name="Rea M.C."/>
            <person name="O'Sullivan O."/>
            <person name="Ritari J."/>
            <person name="Douillard F.P."/>
            <person name="Paul Ross R."/>
            <person name="Yang R."/>
            <person name="Briner A.E."/>
            <person name="Felis G.E."/>
            <person name="de Vos W.M."/>
            <person name="Barrangou R."/>
            <person name="Klaenhammer T.R."/>
            <person name="Caufield P.W."/>
            <person name="Cui Y."/>
            <person name="Zhang H."/>
            <person name="O'Toole P.W."/>
        </authorList>
    </citation>
    <scope>NUCLEOTIDE SEQUENCE [LARGE SCALE GENOMIC DNA]</scope>
    <source>
        <strain evidence="9 10">DSM 19972</strain>
    </source>
</reference>
<organism evidence="9 10">
    <name type="scientific">Liquorilactobacillus oeni DSM 19972</name>
    <dbReference type="NCBI Taxonomy" id="1423777"/>
    <lineage>
        <taxon>Bacteria</taxon>
        <taxon>Bacillati</taxon>
        <taxon>Bacillota</taxon>
        <taxon>Bacilli</taxon>
        <taxon>Lactobacillales</taxon>
        <taxon>Lactobacillaceae</taxon>
        <taxon>Liquorilactobacillus</taxon>
    </lineage>
</organism>
<evidence type="ECO:0000256" key="1">
    <source>
        <dbReference type="ARBA" id="ARBA00004162"/>
    </source>
</evidence>
<evidence type="ECO:0000256" key="5">
    <source>
        <dbReference type="ARBA" id="ARBA00023136"/>
    </source>
</evidence>
<sequence>MYSGLRRLQKDSYVTTCDQPFQCKNRRYYRIIASYRVENESGSNILFTKTSDGRILLQNKNDSNMLILQTKSGDNRVSKDQKERLNGNEAIFMKKKNKLTKSRDKIVSGVFGGIAEYFDWDKAIVRIVGTILIFFPGQLIVGIIIYFIAAAVMPEAPSDKDSSYTDKDDDIIEGEFKDK</sequence>
<evidence type="ECO:0000259" key="8">
    <source>
        <dbReference type="Pfam" id="PF04024"/>
    </source>
</evidence>
<evidence type="ECO:0000256" key="2">
    <source>
        <dbReference type="ARBA" id="ARBA00022475"/>
    </source>
</evidence>
<dbReference type="InterPro" id="IPR052027">
    <property type="entry name" value="PspC"/>
</dbReference>
<dbReference type="Proteomes" id="UP000051686">
    <property type="component" value="Unassembled WGS sequence"/>
</dbReference>
<dbReference type="STRING" id="1423777.FD46_GL001228"/>
<dbReference type="PANTHER" id="PTHR33885">
    <property type="entry name" value="PHAGE SHOCK PROTEIN C"/>
    <property type="match status" value="1"/>
</dbReference>
<dbReference type="Pfam" id="PF04024">
    <property type="entry name" value="PspC"/>
    <property type="match status" value="1"/>
</dbReference>
<evidence type="ECO:0000256" key="7">
    <source>
        <dbReference type="SAM" id="Phobius"/>
    </source>
</evidence>
<accession>A0A0R1MA94</accession>
<dbReference type="EMBL" id="AZEH01000037">
    <property type="protein sequence ID" value="KRL05004.1"/>
    <property type="molecule type" value="Genomic_DNA"/>
</dbReference>
<feature type="domain" description="Phage shock protein PspC N-terminal" evidence="8">
    <location>
        <begin position="98"/>
        <end position="156"/>
    </location>
</feature>
<keyword evidence="10" id="KW-1185">Reference proteome</keyword>
<evidence type="ECO:0000256" key="3">
    <source>
        <dbReference type="ARBA" id="ARBA00022692"/>
    </source>
</evidence>
<evidence type="ECO:0000313" key="9">
    <source>
        <dbReference type="EMBL" id="KRL05004.1"/>
    </source>
</evidence>
<dbReference type="GO" id="GO:0005886">
    <property type="term" value="C:plasma membrane"/>
    <property type="evidence" value="ECO:0007669"/>
    <property type="project" value="UniProtKB-SubCell"/>
</dbReference>
<protein>
    <recommendedName>
        <fullName evidence="8">Phage shock protein PspC N-terminal domain-containing protein</fullName>
    </recommendedName>
</protein>
<dbReference type="PANTHER" id="PTHR33885:SF3">
    <property type="entry name" value="PHAGE SHOCK PROTEIN C"/>
    <property type="match status" value="1"/>
</dbReference>
<feature type="region of interest" description="Disordered" evidence="6">
    <location>
        <begin position="156"/>
        <end position="179"/>
    </location>
</feature>
<keyword evidence="2" id="KW-1003">Cell membrane</keyword>
<keyword evidence="4 7" id="KW-1133">Transmembrane helix</keyword>
<keyword evidence="5 7" id="KW-0472">Membrane</keyword>
<gene>
    <name evidence="9" type="ORF">FD46_GL001228</name>
</gene>
<proteinExistence type="predicted"/>
<evidence type="ECO:0000256" key="6">
    <source>
        <dbReference type="SAM" id="MobiDB-lite"/>
    </source>
</evidence>
<evidence type="ECO:0000313" key="10">
    <source>
        <dbReference type="Proteomes" id="UP000051686"/>
    </source>
</evidence>
<name>A0A0R1MA94_9LACO</name>
<feature type="transmembrane region" description="Helical" evidence="7">
    <location>
        <begin position="127"/>
        <end position="153"/>
    </location>
</feature>
<comment type="caution">
    <text evidence="9">The sequence shown here is derived from an EMBL/GenBank/DDBJ whole genome shotgun (WGS) entry which is preliminary data.</text>
</comment>
<feature type="compositionally biased region" description="Basic and acidic residues" evidence="6">
    <location>
        <begin position="157"/>
        <end position="166"/>
    </location>
</feature>
<keyword evidence="3 7" id="KW-0812">Transmembrane</keyword>
<dbReference type="AlphaFoldDB" id="A0A0R1MA94"/>
<evidence type="ECO:0000256" key="4">
    <source>
        <dbReference type="ARBA" id="ARBA00022989"/>
    </source>
</evidence>
<dbReference type="InterPro" id="IPR007168">
    <property type="entry name" value="Phageshock_PspC_N"/>
</dbReference>
<dbReference type="PATRIC" id="fig|1423777.3.peg.1269"/>
<comment type="subcellular location">
    <subcellularLocation>
        <location evidence="1">Cell membrane</location>
        <topology evidence="1">Single-pass membrane protein</topology>
    </subcellularLocation>
</comment>